<dbReference type="InterPro" id="IPR036734">
    <property type="entry name" value="Neur_chan_lig-bd_sf"/>
</dbReference>
<dbReference type="GO" id="GO:0005230">
    <property type="term" value="F:extracellular ligand-gated monoatomic ion channel activity"/>
    <property type="evidence" value="ECO:0007669"/>
    <property type="project" value="InterPro"/>
</dbReference>
<keyword evidence="4" id="KW-1003">Cell membrane</keyword>
<evidence type="ECO:0000256" key="2">
    <source>
        <dbReference type="ARBA" id="ARBA00004236"/>
    </source>
</evidence>
<feature type="transmembrane region" description="Helical" evidence="14">
    <location>
        <begin position="842"/>
        <end position="862"/>
    </location>
</feature>
<evidence type="ECO:0000256" key="4">
    <source>
        <dbReference type="ARBA" id="ARBA00022475"/>
    </source>
</evidence>
<dbReference type="PRINTS" id="PR00253">
    <property type="entry name" value="GABAARECEPTR"/>
</dbReference>
<dbReference type="Gene3D" id="2.60.120.200">
    <property type="match status" value="1"/>
</dbReference>
<dbReference type="CDD" id="cd00037">
    <property type="entry name" value="CLECT"/>
    <property type="match status" value="1"/>
</dbReference>
<dbReference type="Gene3D" id="4.10.400.10">
    <property type="entry name" value="Low-density Lipoprotein Receptor"/>
    <property type="match status" value="1"/>
</dbReference>
<keyword evidence="6" id="KW-0732">Signal</keyword>
<dbReference type="InterPro" id="IPR016186">
    <property type="entry name" value="C-type_lectin-like/link_sf"/>
</dbReference>
<dbReference type="InterPro" id="IPR013320">
    <property type="entry name" value="ConA-like_dom_sf"/>
</dbReference>
<dbReference type="Pfam" id="PF02932">
    <property type="entry name" value="Neur_chan_memb"/>
    <property type="match status" value="1"/>
</dbReference>
<dbReference type="InterPro" id="IPR023415">
    <property type="entry name" value="LDLR_class-A_CS"/>
</dbReference>
<evidence type="ECO:0000256" key="7">
    <source>
        <dbReference type="ARBA" id="ARBA00022989"/>
    </source>
</evidence>
<keyword evidence="17" id="KW-0675">Receptor</keyword>
<reference evidence="17" key="1">
    <citation type="journal article" date="2021" name="Sci. Adv.">
        <title>The American lobster genome reveals insights on longevity, neural, and immune adaptations.</title>
        <authorList>
            <person name="Polinski J.M."/>
            <person name="Zimin A.V."/>
            <person name="Clark K.F."/>
            <person name="Kohn A.B."/>
            <person name="Sadowski N."/>
            <person name="Timp W."/>
            <person name="Ptitsyn A."/>
            <person name="Khanna P."/>
            <person name="Romanova D.Y."/>
            <person name="Williams P."/>
            <person name="Greenwood S.J."/>
            <person name="Moroz L.L."/>
            <person name="Walt D.R."/>
            <person name="Bodnar A.G."/>
        </authorList>
    </citation>
    <scope>NUCLEOTIDE SEQUENCE</scope>
    <source>
        <strain evidence="17">GMGI-L3</strain>
    </source>
</reference>
<dbReference type="Pfam" id="PF02931">
    <property type="entry name" value="Neur_chan_LBD"/>
    <property type="match status" value="1"/>
</dbReference>
<dbReference type="InterPro" id="IPR001304">
    <property type="entry name" value="C-type_lectin-like"/>
</dbReference>
<dbReference type="InterPro" id="IPR036055">
    <property type="entry name" value="LDL_receptor-like_sf"/>
</dbReference>
<feature type="domain" description="Pentraxin (PTX)" evidence="16">
    <location>
        <begin position="148"/>
        <end position="249"/>
    </location>
</feature>
<evidence type="ECO:0000256" key="12">
    <source>
        <dbReference type="PROSITE-ProRule" id="PRU00124"/>
    </source>
</evidence>
<accession>A0A8J5TK27</accession>
<dbReference type="GO" id="GO:0005254">
    <property type="term" value="F:chloride channel activity"/>
    <property type="evidence" value="ECO:0007669"/>
    <property type="project" value="UniProtKB-ARBA"/>
</dbReference>
<feature type="disulfide bond" evidence="12">
    <location>
        <begin position="482"/>
        <end position="500"/>
    </location>
</feature>
<dbReference type="PROSITE" id="PS51828">
    <property type="entry name" value="PTX_2"/>
    <property type="match status" value="1"/>
</dbReference>
<dbReference type="PROSITE" id="PS01209">
    <property type="entry name" value="LDLRA_1"/>
    <property type="match status" value="1"/>
</dbReference>
<dbReference type="SUPFAM" id="SSF49899">
    <property type="entry name" value="Concanavalin A-like lectins/glucanases"/>
    <property type="match status" value="1"/>
</dbReference>
<dbReference type="GO" id="GO:0005886">
    <property type="term" value="C:plasma membrane"/>
    <property type="evidence" value="ECO:0007669"/>
    <property type="project" value="UniProtKB-SubCell"/>
</dbReference>
<feature type="transmembrane region" description="Helical" evidence="14">
    <location>
        <begin position="776"/>
        <end position="797"/>
    </location>
</feature>
<dbReference type="InterPro" id="IPR018378">
    <property type="entry name" value="C-type_lectin_CS"/>
</dbReference>
<evidence type="ECO:0000256" key="5">
    <source>
        <dbReference type="ARBA" id="ARBA00022692"/>
    </source>
</evidence>
<dbReference type="EMBL" id="JAHLQT010009070">
    <property type="protein sequence ID" value="KAG7173703.1"/>
    <property type="molecule type" value="Genomic_DNA"/>
</dbReference>
<dbReference type="PROSITE" id="PS00236">
    <property type="entry name" value="NEUROTR_ION_CHANNEL"/>
    <property type="match status" value="1"/>
</dbReference>
<dbReference type="SMART" id="SM00159">
    <property type="entry name" value="PTX"/>
    <property type="match status" value="1"/>
</dbReference>
<gene>
    <name evidence="17" type="primary">Gabrb-L5</name>
    <name evidence="17" type="ORF">Hamer_G017992</name>
</gene>
<dbReference type="GO" id="GO:0099095">
    <property type="term" value="F:ligand-gated monoatomic anion channel activity"/>
    <property type="evidence" value="ECO:0007669"/>
    <property type="project" value="UniProtKB-ARBA"/>
</dbReference>
<dbReference type="PROSITE" id="PS50068">
    <property type="entry name" value="LDLRA_2"/>
    <property type="match status" value="1"/>
</dbReference>
<evidence type="ECO:0000313" key="18">
    <source>
        <dbReference type="Proteomes" id="UP000747542"/>
    </source>
</evidence>
<organism evidence="17 18">
    <name type="scientific">Homarus americanus</name>
    <name type="common">American lobster</name>
    <dbReference type="NCBI Taxonomy" id="6706"/>
    <lineage>
        <taxon>Eukaryota</taxon>
        <taxon>Metazoa</taxon>
        <taxon>Ecdysozoa</taxon>
        <taxon>Arthropoda</taxon>
        <taxon>Crustacea</taxon>
        <taxon>Multicrustacea</taxon>
        <taxon>Malacostraca</taxon>
        <taxon>Eumalacostraca</taxon>
        <taxon>Eucarida</taxon>
        <taxon>Decapoda</taxon>
        <taxon>Pleocyemata</taxon>
        <taxon>Astacidea</taxon>
        <taxon>Nephropoidea</taxon>
        <taxon>Nephropidae</taxon>
        <taxon>Homarus</taxon>
    </lineage>
</organism>
<feature type="transmembrane region" description="Helical" evidence="14">
    <location>
        <begin position="736"/>
        <end position="756"/>
    </location>
</feature>
<keyword evidence="10 12" id="KW-1015">Disulfide bond</keyword>
<sequence length="863" mass="98047">MGVEVTGVEVTGVEVTGVEVTGVEVTGVEVTGVEVGRFEDGKVGGGATEQVSEEAKVFGLQTGLYDPGSKEVFVRYNFSAGPSLPPLDDVTICYRFWILKYAKDIFRSKITSTFTMMTIESARTILEVDDTSEVWHPHCYVHHPTYRVYVDGQEVKEGTLVSEAALIPLNGTLYLGQDQDKFDGGLDSDQTLSGYITQVNIWNRELDPSYIESIANCLENPQGNMFSTDTTSVQESNVSSEMVHIKTFCKSREKYFIIPVKMLPIEAERFCKLTDSKFFIPEDEETNSQFANVATELFTDACAGKSYRFIILGGTDIDKEGQWRKTMGGEPLTYIPWSPGEPNGWRIDNCLVLSNYNYRWGDVGCYNKLCFSCSRTNLDYLQLRGMCQINEHQTRFLLDGYINGKPFFRGYYGLIIYHSGVKEWILHDIVGNVTLATVSMMYSTDYPIGRQRWTVNTSFCDHLIGSDVVLGLSTCTTQDFMCTDGSCVHRSVRCNLRDDCLDGSDEENCTTISFSDRYHNYRPPPGVTFRTPLQIVPVVDLIRFSKIDDINLAFNMEIEISLSWPDRNLKFKNIKSEEGKNKLNEQEVEKIWSPEVEFLNVNNGELKMLKTGVYVKQTGNPDPPLFYDVQMDTIYQPSSGQLVQRRQYYGSFNCHFKLFRYPFDTQTCIIVVKLASADTTVLELKNSSVVYSGMAELPKYEVMFQLERRWSLLMLTIFLPTFLLLGIGYGTLFIKLAVFQARAVMTLTTLLVLYTLFNQVSSGLPDTAYIKMLDLWFFFCIFVIFSIIVIHITVEHLDKEPETPKTRTVQVSPVGDLKLPQYPSFFPIKMQAGRLMIVSRRFVYPLIITSFCLVFWVVILSVS</sequence>
<dbReference type="InterPro" id="IPR016187">
    <property type="entry name" value="CTDL_fold"/>
</dbReference>
<evidence type="ECO:0000256" key="6">
    <source>
        <dbReference type="ARBA" id="ARBA00022729"/>
    </source>
</evidence>
<keyword evidence="11" id="KW-0407">Ion channel</keyword>
<evidence type="ECO:0000256" key="8">
    <source>
        <dbReference type="ARBA" id="ARBA00023065"/>
    </source>
</evidence>
<evidence type="ECO:0000256" key="1">
    <source>
        <dbReference type="ARBA" id="ARBA00004141"/>
    </source>
</evidence>
<name>A0A8J5TK27_HOMAM</name>
<dbReference type="Gene3D" id="3.10.100.10">
    <property type="entry name" value="Mannose-Binding Protein A, subunit A"/>
    <property type="match status" value="1"/>
</dbReference>
<dbReference type="Gene3D" id="2.70.170.10">
    <property type="entry name" value="Neurotransmitter-gated ion-channel ligand-binding domain"/>
    <property type="match status" value="1"/>
</dbReference>
<evidence type="ECO:0000313" key="17">
    <source>
        <dbReference type="EMBL" id="KAG7173703.1"/>
    </source>
</evidence>
<dbReference type="InterPro" id="IPR038050">
    <property type="entry name" value="Neuro_actylchol_rec"/>
</dbReference>
<dbReference type="InterPro" id="IPR006202">
    <property type="entry name" value="Neur_chan_lig-bd"/>
</dbReference>
<feature type="domain" description="C-type lectin" evidence="15">
    <location>
        <begin position="266"/>
        <end position="374"/>
    </location>
</feature>
<feature type="disulfide bond" evidence="12">
    <location>
        <begin position="475"/>
        <end position="487"/>
    </location>
</feature>
<keyword evidence="18" id="KW-1185">Reference proteome</keyword>
<evidence type="ECO:0000256" key="9">
    <source>
        <dbReference type="ARBA" id="ARBA00023136"/>
    </source>
</evidence>
<evidence type="ECO:0000259" key="15">
    <source>
        <dbReference type="PROSITE" id="PS50041"/>
    </source>
</evidence>
<dbReference type="InterPro" id="IPR006028">
    <property type="entry name" value="GABAA/Glycine_rcpt"/>
</dbReference>
<evidence type="ECO:0000256" key="13">
    <source>
        <dbReference type="PROSITE-ProRule" id="PRU01172"/>
    </source>
</evidence>
<evidence type="ECO:0000256" key="11">
    <source>
        <dbReference type="ARBA" id="ARBA00023303"/>
    </source>
</evidence>
<dbReference type="Pfam" id="PF00057">
    <property type="entry name" value="Ldl_recept_a"/>
    <property type="match status" value="1"/>
</dbReference>
<keyword evidence="8" id="KW-0406">Ion transport</keyword>
<proteinExistence type="predicted"/>
<dbReference type="Pfam" id="PF00354">
    <property type="entry name" value="Pentaxin"/>
    <property type="match status" value="1"/>
</dbReference>
<evidence type="ECO:0000256" key="10">
    <source>
        <dbReference type="ARBA" id="ARBA00023157"/>
    </source>
</evidence>
<dbReference type="InterPro" id="IPR001759">
    <property type="entry name" value="PTX_dom"/>
</dbReference>
<dbReference type="InterPro" id="IPR018000">
    <property type="entry name" value="Neurotransmitter_ion_chnl_CS"/>
</dbReference>
<keyword evidence="3" id="KW-0813">Transport</keyword>
<dbReference type="GO" id="GO:0004888">
    <property type="term" value="F:transmembrane signaling receptor activity"/>
    <property type="evidence" value="ECO:0007669"/>
    <property type="project" value="InterPro"/>
</dbReference>
<dbReference type="Proteomes" id="UP000747542">
    <property type="component" value="Unassembled WGS sequence"/>
</dbReference>
<keyword evidence="5 14" id="KW-0812">Transmembrane</keyword>
<feature type="disulfide bond" evidence="12">
    <location>
        <begin position="494"/>
        <end position="509"/>
    </location>
</feature>
<evidence type="ECO:0000256" key="3">
    <source>
        <dbReference type="ARBA" id="ARBA00022448"/>
    </source>
</evidence>
<comment type="caution">
    <text evidence="13">Lacks conserved residue(s) required for the propagation of feature annotation.</text>
</comment>
<dbReference type="PROSITE" id="PS50041">
    <property type="entry name" value="C_TYPE_LECTIN_2"/>
    <property type="match status" value="1"/>
</dbReference>
<protein>
    <submittedName>
        <fullName evidence="17">Gamma-aminobutyric acid receptor subunit beta-like 5</fullName>
    </submittedName>
</protein>
<dbReference type="AlphaFoldDB" id="A0A8J5TK27"/>
<feature type="transmembrane region" description="Helical" evidence="14">
    <location>
        <begin position="710"/>
        <end position="729"/>
    </location>
</feature>
<dbReference type="PROSITE" id="PS00615">
    <property type="entry name" value="C_TYPE_LECTIN_1"/>
    <property type="match status" value="1"/>
</dbReference>
<dbReference type="InterPro" id="IPR006029">
    <property type="entry name" value="Neurotrans-gated_channel_TM"/>
</dbReference>
<comment type="caution">
    <text evidence="17">The sequence shown here is derived from an EMBL/GenBank/DDBJ whole genome shotgun (WGS) entry which is preliminary data.</text>
</comment>
<dbReference type="Gene3D" id="1.20.58.390">
    <property type="entry name" value="Neurotransmitter-gated ion-channel transmembrane domain"/>
    <property type="match status" value="1"/>
</dbReference>
<dbReference type="InterPro" id="IPR006201">
    <property type="entry name" value="Neur_channel"/>
</dbReference>
<dbReference type="InterPro" id="IPR036719">
    <property type="entry name" value="Neuro-gated_channel_TM_sf"/>
</dbReference>
<dbReference type="CDD" id="cd00112">
    <property type="entry name" value="LDLa"/>
    <property type="match status" value="1"/>
</dbReference>
<dbReference type="InterPro" id="IPR002172">
    <property type="entry name" value="LDrepeatLR_classA_rpt"/>
</dbReference>
<comment type="subcellular location">
    <subcellularLocation>
        <location evidence="2">Cell membrane</location>
    </subcellularLocation>
    <subcellularLocation>
        <location evidence="1">Membrane</location>
        <topology evidence="1">Multi-pass membrane protein</topology>
    </subcellularLocation>
</comment>
<dbReference type="SUPFAM" id="SSF90112">
    <property type="entry name" value="Neurotransmitter-gated ion-channel transmembrane pore"/>
    <property type="match status" value="1"/>
</dbReference>
<evidence type="ECO:0000256" key="14">
    <source>
        <dbReference type="SAM" id="Phobius"/>
    </source>
</evidence>
<keyword evidence="7 14" id="KW-1133">Transmembrane helix</keyword>
<dbReference type="PANTHER" id="PTHR18945">
    <property type="entry name" value="NEUROTRANSMITTER GATED ION CHANNEL"/>
    <property type="match status" value="1"/>
</dbReference>
<dbReference type="SUPFAM" id="SSF57424">
    <property type="entry name" value="LDL receptor-like module"/>
    <property type="match status" value="1"/>
</dbReference>
<dbReference type="SUPFAM" id="SSF56436">
    <property type="entry name" value="C-type lectin-like"/>
    <property type="match status" value="1"/>
</dbReference>
<keyword evidence="9 14" id="KW-0472">Membrane</keyword>
<dbReference type="SUPFAM" id="SSF63712">
    <property type="entry name" value="Nicotinic receptor ligand binding domain-like"/>
    <property type="match status" value="1"/>
</dbReference>
<dbReference type="SMART" id="SM00192">
    <property type="entry name" value="LDLa"/>
    <property type="match status" value="1"/>
</dbReference>
<evidence type="ECO:0000259" key="16">
    <source>
        <dbReference type="PROSITE" id="PS51828"/>
    </source>
</evidence>